<accession>A0ABY1KLU9</accession>
<dbReference type="RefSeq" id="WP_076454017.1">
    <property type="nucleotide sequence ID" value="NZ_FTOB01000002.1"/>
</dbReference>
<feature type="domain" description="RagB/SusD" evidence="6">
    <location>
        <begin position="331"/>
        <end position="633"/>
    </location>
</feature>
<comment type="similarity">
    <text evidence="2">Belongs to the SusD family.</text>
</comment>
<keyword evidence="9" id="KW-1185">Reference proteome</keyword>
<keyword evidence="5" id="KW-0998">Cell outer membrane</keyword>
<dbReference type="Gene3D" id="1.25.40.390">
    <property type="match status" value="1"/>
</dbReference>
<reference evidence="8 9" key="1">
    <citation type="submission" date="2017-01" db="EMBL/GenBank/DDBJ databases">
        <authorList>
            <person name="Varghese N."/>
            <person name="Submissions S."/>
        </authorList>
    </citation>
    <scope>NUCLEOTIDE SEQUENCE [LARGE SCALE GENOMIC DNA]</scope>
    <source>
        <strain evidence="8 9">DSM 2061</strain>
    </source>
</reference>
<dbReference type="SUPFAM" id="SSF48452">
    <property type="entry name" value="TPR-like"/>
    <property type="match status" value="1"/>
</dbReference>
<dbReference type="InterPro" id="IPR033985">
    <property type="entry name" value="SusD-like_N"/>
</dbReference>
<gene>
    <name evidence="8" type="ORF">SAMN05421766_102225</name>
</gene>
<comment type="caution">
    <text evidence="8">The sequence shown here is derived from an EMBL/GenBank/DDBJ whole genome shotgun (WGS) entry which is preliminary data.</text>
</comment>
<organism evidence="8 9">
    <name type="scientific">Zobellia uliginosa</name>
    <dbReference type="NCBI Taxonomy" id="143224"/>
    <lineage>
        <taxon>Bacteria</taxon>
        <taxon>Pseudomonadati</taxon>
        <taxon>Bacteroidota</taxon>
        <taxon>Flavobacteriia</taxon>
        <taxon>Flavobacteriales</taxon>
        <taxon>Flavobacteriaceae</taxon>
        <taxon>Zobellia</taxon>
    </lineage>
</organism>
<evidence type="ECO:0000256" key="3">
    <source>
        <dbReference type="ARBA" id="ARBA00022729"/>
    </source>
</evidence>
<keyword evidence="4" id="KW-0472">Membrane</keyword>
<dbReference type="EMBL" id="FTOB01000002">
    <property type="protein sequence ID" value="SIS48192.1"/>
    <property type="molecule type" value="Genomic_DNA"/>
</dbReference>
<sequence>MKNIRLNSRISYLMLLLSVVFLGGCEDYLEQLPQDSLSEAVYFETPDQFESSANLFYTRLGFDYGDESSDLSGNISGDPLYGQGNSITPTSDDIWEDNYSYLRAPNQLIEKAADYPGEFSEIAESVATAYFFRAWHHFLLLKRFGGVPLATEAFNLDSEESISKFYGPRNSRYEVVGQILKDLDQAIADLPSQNDLADDKQGKLTLEAAKSFKARVLLYEATWEKYVGAATDGDGTSEGAGSNKPADYPSIAEMFNGAKQAAKEVMDSGAYELWDQRDAIGEEHLFYLFNLEDGGSNPAGLSKADNKEFIFQTVYDFTLRKINQNLTHAKPVSPNRKLMDMYLCTDGLPVQHSDVFEGYDDMASEFENRDYRLKSFVNEPLKQYWGWGSNTNGGGAQYGVAFEDSGINYDYRYVPQLTSPGGARNVGYQGRKFTTEYRLRETKEESYNYPQIRLAEVMLIYAEASCEINGGTISDGDLDISINKIRERSGVAPLTNALIAPFPDLNMLGEIRRERAIELNGENFRFDDLKRWNVAVETLNKNVCLTYIEGTEYETAENPKDPGNPIYVAGAFPYGLTQSEQSVSTYSGIATTKPGALILDPSGNRNWTLKNYVDPIPTDQIELNPALVQNPGW</sequence>
<evidence type="ECO:0000256" key="1">
    <source>
        <dbReference type="ARBA" id="ARBA00004442"/>
    </source>
</evidence>
<dbReference type="PROSITE" id="PS51257">
    <property type="entry name" value="PROKAR_LIPOPROTEIN"/>
    <property type="match status" value="1"/>
</dbReference>
<evidence type="ECO:0000256" key="2">
    <source>
        <dbReference type="ARBA" id="ARBA00006275"/>
    </source>
</evidence>
<name>A0ABY1KLU9_9FLAO</name>
<proteinExistence type="inferred from homology"/>
<dbReference type="Pfam" id="PF07980">
    <property type="entry name" value="SusD_RagB"/>
    <property type="match status" value="1"/>
</dbReference>
<dbReference type="InterPro" id="IPR011990">
    <property type="entry name" value="TPR-like_helical_dom_sf"/>
</dbReference>
<keyword evidence="3" id="KW-0732">Signal</keyword>
<evidence type="ECO:0000313" key="9">
    <source>
        <dbReference type="Proteomes" id="UP000185728"/>
    </source>
</evidence>
<evidence type="ECO:0000313" key="8">
    <source>
        <dbReference type="EMBL" id="SIS48192.1"/>
    </source>
</evidence>
<protein>
    <submittedName>
        <fullName evidence="8">Starch-binding associating with outer membrane</fullName>
    </submittedName>
</protein>
<evidence type="ECO:0000259" key="7">
    <source>
        <dbReference type="Pfam" id="PF14322"/>
    </source>
</evidence>
<dbReference type="InterPro" id="IPR012944">
    <property type="entry name" value="SusD_RagB_dom"/>
</dbReference>
<dbReference type="Pfam" id="PF14322">
    <property type="entry name" value="SusD-like_3"/>
    <property type="match status" value="1"/>
</dbReference>
<comment type="subcellular location">
    <subcellularLocation>
        <location evidence="1">Cell outer membrane</location>
    </subcellularLocation>
</comment>
<evidence type="ECO:0000256" key="4">
    <source>
        <dbReference type="ARBA" id="ARBA00023136"/>
    </source>
</evidence>
<feature type="domain" description="SusD-like N-terminal" evidence="7">
    <location>
        <begin position="91"/>
        <end position="218"/>
    </location>
</feature>
<evidence type="ECO:0000259" key="6">
    <source>
        <dbReference type="Pfam" id="PF07980"/>
    </source>
</evidence>
<evidence type="ECO:0000256" key="5">
    <source>
        <dbReference type="ARBA" id="ARBA00023237"/>
    </source>
</evidence>
<dbReference type="Proteomes" id="UP000185728">
    <property type="component" value="Unassembled WGS sequence"/>
</dbReference>